<proteinExistence type="predicted"/>
<keyword evidence="3" id="KW-0732">Signal</keyword>
<evidence type="ECO:0000256" key="3">
    <source>
        <dbReference type="SAM" id="SignalP"/>
    </source>
</evidence>
<dbReference type="EMBL" id="PCRM01000042">
    <property type="protein sequence ID" value="PIP21409.1"/>
    <property type="molecule type" value="Genomic_DNA"/>
</dbReference>
<feature type="transmembrane region" description="Helical" evidence="2">
    <location>
        <begin position="157"/>
        <end position="177"/>
    </location>
</feature>
<evidence type="ECO:0000313" key="4">
    <source>
        <dbReference type="EMBL" id="PIP21409.1"/>
    </source>
</evidence>
<protein>
    <submittedName>
        <fullName evidence="4">Uncharacterized protein</fullName>
    </submittedName>
</protein>
<keyword evidence="2" id="KW-0472">Membrane</keyword>
<dbReference type="Proteomes" id="UP000231567">
    <property type="component" value="Unassembled WGS sequence"/>
</dbReference>
<feature type="signal peptide" evidence="3">
    <location>
        <begin position="1"/>
        <end position="22"/>
    </location>
</feature>
<evidence type="ECO:0000256" key="1">
    <source>
        <dbReference type="SAM" id="MobiDB-lite"/>
    </source>
</evidence>
<accession>A0A2G9YQ73</accession>
<gene>
    <name evidence="4" type="ORF">COX39_03110</name>
</gene>
<sequence>MKKVVALMFVVSVALSCAVAFAQNGEWKDPPLLERGTSPKFPIPWVNEPEVVEHIMQAERDKLHPKSPLVIHKTVVVKKTNTVDDTARIMATQASGQAGHALEVAQQAKTAADAASDKADAAIKTADNVSSKAKSAGEKAGKAVRQAQTTSQRRGKMHWIVILLIVAIVVISGYVVYRLSLQRSNALAKQLAASRQQAMQTVKRLDQVEEELQRQAPKQPVVAQSTEAVSAEPEQRTPQVPILLIEPPIITYEAKVIERGKPWNSPGRSNAAPGEKLNLVVKADNNSQGKADRPTVPAPQHLIKVVLSNQYTVDGDQTIVHREDQLEDQRRNVGYAFTGEGYRFDIPSKSFVFAVIPVVVTETPLKPTGGNPDPNIVL</sequence>
<comment type="caution">
    <text evidence="4">The sequence shown here is derived from an EMBL/GenBank/DDBJ whole genome shotgun (WGS) entry which is preliminary data.</text>
</comment>
<dbReference type="AlphaFoldDB" id="A0A2G9YQ73"/>
<feature type="chain" id="PRO_5013621233" evidence="3">
    <location>
        <begin position="23"/>
        <end position="378"/>
    </location>
</feature>
<evidence type="ECO:0000256" key="2">
    <source>
        <dbReference type="SAM" id="Phobius"/>
    </source>
</evidence>
<dbReference type="PROSITE" id="PS51257">
    <property type="entry name" value="PROKAR_LIPOPROTEIN"/>
    <property type="match status" value="1"/>
</dbReference>
<keyword evidence="2" id="KW-1133">Transmembrane helix</keyword>
<reference evidence="4 5" key="1">
    <citation type="submission" date="2017-09" db="EMBL/GenBank/DDBJ databases">
        <title>Depth-based differentiation of microbial function through sediment-hosted aquifers and enrichment of novel symbionts in the deep terrestrial subsurface.</title>
        <authorList>
            <person name="Probst A.J."/>
            <person name="Ladd B."/>
            <person name="Jarett J.K."/>
            <person name="Geller-Mcgrath D.E."/>
            <person name="Sieber C.M."/>
            <person name="Emerson J.B."/>
            <person name="Anantharaman K."/>
            <person name="Thomas B.C."/>
            <person name="Malmstrom R."/>
            <person name="Stieglmeier M."/>
            <person name="Klingl A."/>
            <person name="Woyke T."/>
            <person name="Ryan C.M."/>
            <person name="Banfield J.F."/>
        </authorList>
    </citation>
    <scope>NUCLEOTIDE SEQUENCE [LARGE SCALE GENOMIC DNA]</scope>
    <source>
        <strain evidence="4">CG23_combo_of_CG06-09_8_20_14_all_40_13</strain>
    </source>
</reference>
<organism evidence="4 5">
    <name type="scientific">Candidatus Nealsonbacteria bacterium CG23_combo_of_CG06-09_8_20_14_all_40_13</name>
    <dbReference type="NCBI Taxonomy" id="1974724"/>
    <lineage>
        <taxon>Bacteria</taxon>
        <taxon>Candidatus Nealsoniibacteriota</taxon>
    </lineage>
</organism>
<keyword evidence="2" id="KW-0812">Transmembrane</keyword>
<evidence type="ECO:0000313" key="5">
    <source>
        <dbReference type="Proteomes" id="UP000231567"/>
    </source>
</evidence>
<name>A0A2G9YQ73_9BACT</name>
<feature type="region of interest" description="Disordered" evidence="1">
    <location>
        <begin position="212"/>
        <end position="233"/>
    </location>
</feature>